<evidence type="ECO:0000313" key="1">
    <source>
        <dbReference type="EMBL" id="GKH03738.1"/>
    </source>
</evidence>
<evidence type="ECO:0000313" key="2">
    <source>
        <dbReference type="Proteomes" id="UP001055091"/>
    </source>
</evidence>
<accession>A0AA37JML1</accession>
<proteinExistence type="predicted"/>
<organism evidence="1 2">
    <name type="scientific">Hungatella hathewayi</name>
    <dbReference type="NCBI Taxonomy" id="154046"/>
    <lineage>
        <taxon>Bacteria</taxon>
        <taxon>Bacillati</taxon>
        <taxon>Bacillota</taxon>
        <taxon>Clostridia</taxon>
        <taxon>Lachnospirales</taxon>
        <taxon>Lachnospiraceae</taxon>
        <taxon>Hungatella</taxon>
    </lineage>
</organism>
<dbReference type="AlphaFoldDB" id="A0AA37JML1"/>
<name>A0AA37JML1_9FIRM</name>
<sequence>MTTMNTSKLCQKQQKERACRQRIVVMPLRMGERGWKSYAIP</sequence>
<dbReference type="Proteomes" id="UP001055091">
    <property type="component" value="Unassembled WGS sequence"/>
</dbReference>
<reference evidence="1" key="1">
    <citation type="submission" date="2022-01" db="EMBL/GenBank/DDBJ databases">
        <title>Novel bile acid biosynthetic pathways are enriched in the microbiome of centenarians.</title>
        <authorList>
            <person name="Sato Y."/>
            <person name="Atarashi K."/>
            <person name="Plichta R.D."/>
            <person name="Arai Y."/>
            <person name="Sasajima S."/>
            <person name="Kearney M.S."/>
            <person name="Suda W."/>
            <person name="Takeshita K."/>
            <person name="Sasaki T."/>
            <person name="Okamoto S."/>
            <person name="Skelly N.A."/>
            <person name="Okamura Y."/>
            <person name="Vlamakis H."/>
            <person name="Li Y."/>
            <person name="Tanoue T."/>
            <person name="Takei H."/>
            <person name="Nittono H."/>
            <person name="Narushima S."/>
            <person name="Irie J."/>
            <person name="Itoh H."/>
            <person name="Moriya K."/>
            <person name="Sugiura Y."/>
            <person name="Suematsu M."/>
            <person name="Moritoki N."/>
            <person name="Shibata S."/>
            <person name="Littman R.D."/>
            <person name="Fischbach A.M."/>
            <person name="Uwamino Y."/>
            <person name="Inoue T."/>
            <person name="Honda A."/>
            <person name="Hattori M."/>
            <person name="Murai T."/>
            <person name="Xavier J.R."/>
            <person name="Hirose N."/>
            <person name="Honda K."/>
        </authorList>
    </citation>
    <scope>NUCLEOTIDE SEQUENCE</scope>
    <source>
        <strain evidence="1">CE91-St55</strain>
    </source>
</reference>
<comment type="caution">
    <text evidence="1">The sequence shown here is derived from an EMBL/GenBank/DDBJ whole genome shotgun (WGS) entry which is preliminary data.</text>
</comment>
<dbReference type="EMBL" id="BQNJ01000002">
    <property type="protein sequence ID" value="GKH03738.1"/>
    <property type="molecule type" value="Genomic_DNA"/>
</dbReference>
<gene>
    <name evidence="1" type="ORF">CE91St55_57190</name>
</gene>
<protein>
    <submittedName>
        <fullName evidence="1">Uncharacterized protein</fullName>
    </submittedName>
</protein>